<dbReference type="GO" id="GO:0016829">
    <property type="term" value="F:lyase activity"/>
    <property type="evidence" value="ECO:0007669"/>
    <property type="project" value="UniProtKB-KW"/>
</dbReference>
<dbReference type="InterPro" id="IPR000573">
    <property type="entry name" value="AconitaseA/IPMdHydase_ssu_swvl"/>
</dbReference>
<evidence type="ECO:0000259" key="6">
    <source>
        <dbReference type="Pfam" id="PF00694"/>
    </source>
</evidence>
<evidence type="ECO:0000256" key="1">
    <source>
        <dbReference type="ARBA" id="ARBA00009845"/>
    </source>
</evidence>
<comment type="subunit">
    <text evidence="2">Heterodimer of LeuC and LeuD.</text>
</comment>
<gene>
    <name evidence="7" type="ORF">METZ01_LOCUS425712</name>
</gene>
<name>A0A382XRE4_9ZZZZ</name>
<feature type="non-terminal residue" evidence="7">
    <location>
        <position position="82"/>
    </location>
</feature>
<dbReference type="InterPro" id="IPR050075">
    <property type="entry name" value="LeuD"/>
</dbReference>
<dbReference type="PANTHER" id="PTHR43345">
    <property type="entry name" value="3-ISOPROPYLMALATE DEHYDRATASE SMALL SUBUNIT 2-RELATED-RELATED"/>
    <property type="match status" value="1"/>
</dbReference>
<feature type="domain" description="Aconitase A/isopropylmalate dehydratase small subunit swivel" evidence="6">
    <location>
        <begin position="29"/>
        <end position="79"/>
    </location>
</feature>
<proteinExistence type="inferred from homology"/>
<organism evidence="7">
    <name type="scientific">marine metagenome</name>
    <dbReference type="NCBI Taxonomy" id="408172"/>
    <lineage>
        <taxon>unclassified sequences</taxon>
        <taxon>metagenomes</taxon>
        <taxon>ecological metagenomes</taxon>
    </lineage>
</organism>
<dbReference type="EMBL" id="UINC01169363">
    <property type="protein sequence ID" value="SVD72858.1"/>
    <property type="molecule type" value="Genomic_DNA"/>
</dbReference>
<comment type="pathway">
    <text evidence="5">Amino-acid biosynthesis.</text>
</comment>
<evidence type="ECO:0000313" key="7">
    <source>
        <dbReference type="EMBL" id="SVD72858.1"/>
    </source>
</evidence>
<dbReference type="AlphaFoldDB" id="A0A382XRE4"/>
<accession>A0A382XRE4</accession>
<evidence type="ECO:0000256" key="2">
    <source>
        <dbReference type="ARBA" id="ARBA00011271"/>
    </source>
</evidence>
<feature type="non-terminal residue" evidence="7">
    <location>
        <position position="1"/>
    </location>
</feature>
<evidence type="ECO:0000256" key="5">
    <source>
        <dbReference type="ARBA" id="ARBA00029440"/>
    </source>
</evidence>
<dbReference type="GO" id="GO:0008652">
    <property type="term" value="P:amino acid biosynthetic process"/>
    <property type="evidence" value="ECO:0007669"/>
    <property type="project" value="UniProtKB-KW"/>
</dbReference>
<dbReference type="Pfam" id="PF00694">
    <property type="entry name" value="Aconitase_C"/>
    <property type="match status" value="1"/>
</dbReference>
<reference evidence="7" key="1">
    <citation type="submission" date="2018-05" db="EMBL/GenBank/DDBJ databases">
        <authorList>
            <person name="Lanie J.A."/>
            <person name="Ng W.-L."/>
            <person name="Kazmierczak K.M."/>
            <person name="Andrzejewski T.M."/>
            <person name="Davidsen T.M."/>
            <person name="Wayne K.J."/>
            <person name="Tettelin H."/>
            <person name="Glass J.I."/>
            <person name="Rusch D."/>
            <person name="Podicherti R."/>
            <person name="Tsui H.-C.T."/>
            <person name="Winkler M.E."/>
        </authorList>
    </citation>
    <scope>NUCLEOTIDE SEQUENCE</scope>
</reference>
<keyword evidence="4" id="KW-0456">Lyase</keyword>
<protein>
    <recommendedName>
        <fullName evidence="6">Aconitase A/isopropylmalate dehydratase small subunit swivel domain-containing protein</fullName>
    </recommendedName>
</protein>
<keyword evidence="3" id="KW-0028">Amino-acid biosynthesis</keyword>
<dbReference type="InterPro" id="IPR015928">
    <property type="entry name" value="Aconitase/3IPM_dehydase_swvl"/>
</dbReference>
<dbReference type="Gene3D" id="3.20.19.10">
    <property type="entry name" value="Aconitase, domain 4"/>
    <property type="match status" value="1"/>
</dbReference>
<dbReference type="SUPFAM" id="SSF52016">
    <property type="entry name" value="LeuD/IlvD-like"/>
    <property type="match status" value="1"/>
</dbReference>
<evidence type="ECO:0000256" key="4">
    <source>
        <dbReference type="ARBA" id="ARBA00023239"/>
    </source>
</evidence>
<evidence type="ECO:0000256" key="3">
    <source>
        <dbReference type="ARBA" id="ARBA00022605"/>
    </source>
</evidence>
<comment type="similarity">
    <text evidence="1">Belongs to the LeuD family. LeuD type 1 subfamily.</text>
</comment>
<sequence length="82" mass="8886">VRFEGLEAHVFEDDRKALAEAGTLHTFDQAQYQGASILLTNANFGCGSSREHAPQALKRWGIEACVGESFSEIFLANSTVLG</sequence>
<dbReference type="PANTHER" id="PTHR43345:SF5">
    <property type="entry name" value="3-ISOPROPYLMALATE DEHYDRATASE SMALL SUBUNIT"/>
    <property type="match status" value="1"/>
</dbReference>